<protein>
    <recommendedName>
        <fullName evidence="3">DUF4303 domain-containing protein</fullName>
    </recommendedName>
</protein>
<dbReference type="InterPro" id="IPR025409">
    <property type="entry name" value="DUF4303"/>
</dbReference>
<accession>A0ABP3C518</accession>
<dbReference type="Pfam" id="PF14136">
    <property type="entry name" value="DUF4303"/>
    <property type="match status" value="1"/>
</dbReference>
<comment type="caution">
    <text evidence="1">The sequence shown here is derived from an EMBL/GenBank/DDBJ whole genome shotgun (WGS) entry which is preliminary data.</text>
</comment>
<keyword evidence="2" id="KW-1185">Reference proteome</keyword>
<evidence type="ECO:0000313" key="1">
    <source>
        <dbReference type="EMBL" id="GAA0034743.1"/>
    </source>
</evidence>
<organism evidence="1 2">
    <name type="scientific">Brevibacterium metallidurans</name>
    <dbReference type="NCBI Taxonomy" id="1482676"/>
    <lineage>
        <taxon>Bacteria</taxon>
        <taxon>Bacillati</taxon>
        <taxon>Actinomycetota</taxon>
        <taxon>Actinomycetes</taxon>
        <taxon>Micrococcales</taxon>
        <taxon>Brevibacteriaceae</taxon>
        <taxon>Brevibacterium</taxon>
    </lineage>
</organism>
<dbReference type="EMBL" id="BAAAAF010000002">
    <property type="protein sequence ID" value="GAA0034743.1"/>
    <property type="molecule type" value="Genomic_DNA"/>
</dbReference>
<proteinExistence type="predicted"/>
<reference evidence="1 2" key="1">
    <citation type="submission" date="2024-01" db="EMBL/GenBank/DDBJ databases">
        <title>Characterization of antibiotic resistant novel bacterial strains and their environmental applications.</title>
        <authorList>
            <person name="Manzoor S."/>
            <person name="Abbas S."/>
            <person name="Arshad M."/>
            <person name="Ahmed I."/>
        </authorList>
    </citation>
    <scope>NUCLEOTIDE SEQUENCE [LARGE SCALE GENOMIC DNA]</scope>
    <source>
        <strain evidence="1 2">NCCP-602</strain>
    </source>
</reference>
<evidence type="ECO:0000313" key="2">
    <source>
        <dbReference type="Proteomes" id="UP001498238"/>
    </source>
</evidence>
<evidence type="ECO:0008006" key="3">
    <source>
        <dbReference type="Google" id="ProtNLM"/>
    </source>
</evidence>
<name>A0ABP3C518_9MICO</name>
<dbReference type="Proteomes" id="UP001498238">
    <property type="component" value="Unassembled WGS sequence"/>
</dbReference>
<sequence>MTHRGADPGDWAHGAAAGEVDEWVRNFARLLQPAIVESLRALTSSATSEVTGVGVYTDDMGSSLVAGANERRFYENLIAEDPGYDAYYRFYIGDWALFSSDLAPDPLEEANARLAAEWTAVRNQNAETGRLSRAVWDATMTAMLALKAQGFFTRWPQAVVVFQPIDASISDMEVNDWVRSLNSATHAAEYSAWAANPLS</sequence>
<gene>
    <name evidence="1" type="ORF">NCCP602_07040</name>
</gene>